<evidence type="ECO:0000313" key="11">
    <source>
        <dbReference type="Proteomes" id="UP001595793"/>
    </source>
</evidence>
<evidence type="ECO:0000256" key="9">
    <source>
        <dbReference type="SAM" id="SignalP"/>
    </source>
</evidence>
<proteinExistence type="inferred from homology"/>
<feature type="coiled-coil region" evidence="8">
    <location>
        <begin position="321"/>
        <end position="380"/>
    </location>
</feature>
<organism evidence="10 11">
    <name type="scientific">Zunongwangia endophytica</name>
    <dbReference type="NCBI Taxonomy" id="1808945"/>
    <lineage>
        <taxon>Bacteria</taxon>
        <taxon>Pseudomonadati</taxon>
        <taxon>Bacteroidota</taxon>
        <taxon>Flavobacteriia</taxon>
        <taxon>Flavobacteriales</taxon>
        <taxon>Flavobacteriaceae</taxon>
        <taxon>Zunongwangia</taxon>
    </lineage>
</organism>
<keyword evidence="8" id="KW-0175">Coiled coil</keyword>
<evidence type="ECO:0000313" key="10">
    <source>
        <dbReference type="EMBL" id="MFC4027365.1"/>
    </source>
</evidence>
<evidence type="ECO:0000256" key="1">
    <source>
        <dbReference type="ARBA" id="ARBA00004442"/>
    </source>
</evidence>
<dbReference type="PANTHER" id="PTHR30026:SF20">
    <property type="entry name" value="OUTER MEMBRANE PROTEIN TOLC"/>
    <property type="match status" value="1"/>
</dbReference>
<name>A0ABV8H5F5_9FLAO</name>
<dbReference type="Gene3D" id="1.20.1600.10">
    <property type="entry name" value="Outer membrane efflux proteins (OEP)"/>
    <property type="match status" value="1"/>
</dbReference>
<feature type="signal peptide" evidence="9">
    <location>
        <begin position="1"/>
        <end position="24"/>
    </location>
</feature>
<dbReference type="InterPro" id="IPR003423">
    <property type="entry name" value="OMP_efflux"/>
</dbReference>
<dbReference type="PANTHER" id="PTHR30026">
    <property type="entry name" value="OUTER MEMBRANE PROTEIN TOLC"/>
    <property type="match status" value="1"/>
</dbReference>
<gene>
    <name evidence="10" type="ORF">ACFOS1_08110</name>
</gene>
<protein>
    <submittedName>
        <fullName evidence="10">TolC family protein</fullName>
    </submittedName>
</protein>
<keyword evidence="6" id="KW-0472">Membrane</keyword>
<evidence type="ECO:0000256" key="4">
    <source>
        <dbReference type="ARBA" id="ARBA00022452"/>
    </source>
</evidence>
<keyword evidence="9" id="KW-0732">Signal</keyword>
<dbReference type="SUPFAM" id="SSF56954">
    <property type="entry name" value="Outer membrane efflux proteins (OEP)"/>
    <property type="match status" value="1"/>
</dbReference>
<feature type="coiled-coil region" evidence="8">
    <location>
        <begin position="31"/>
        <end position="65"/>
    </location>
</feature>
<evidence type="ECO:0000256" key="6">
    <source>
        <dbReference type="ARBA" id="ARBA00023136"/>
    </source>
</evidence>
<evidence type="ECO:0000256" key="5">
    <source>
        <dbReference type="ARBA" id="ARBA00022692"/>
    </source>
</evidence>
<evidence type="ECO:0000256" key="2">
    <source>
        <dbReference type="ARBA" id="ARBA00007613"/>
    </source>
</evidence>
<comment type="similarity">
    <text evidence="2">Belongs to the outer membrane factor (OMF) (TC 1.B.17) family.</text>
</comment>
<evidence type="ECO:0000256" key="7">
    <source>
        <dbReference type="ARBA" id="ARBA00023237"/>
    </source>
</evidence>
<dbReference type="EMBL" id="JBHSAS010000006">
    <property type="protein sequence ID" value="MFC4027365.1"/>
    <property type="molecule type" value="Genomic_DNA"/>
</dbReference>
<accession>A0ABV8H5F5</accession>
<dbReference type="InterPro" id="IPR051906">
    <property type="entry name" value="TolC-like"/>
</dbReference>
<evidence type="ECO:0000256" key="3">
    <source>
        <dbReference type="ARBA" id="ARBA00022448"/>
    </source>
</evidence>
<evidence type="ECO:0000256" key="8">
    <source>
        <dbReference type="SAM" id="Coils"/>
    </source>
</evidence>
<comment type="subcellular location">
    <subcellularLocation>
        <location evidence="1">Cell outer membrane</location>
    </subcellularLocation>
</comment>
<comment type="caution">
    <text evidence="10">The sequence shown here is derived from an EMBL/GenBank/DDBJ whole genome shotgun (WGS) entry which is preliminary data.</text>
</comment>
<keyword evidence="11" id="KW-1185">Reference proteome</keyword>
<reference evidence="11" key="1">
    <citation type="journal article" date="2019" name="Int. J. Syst. Evol. Microbiol.">
        <title>The Global Catalogue of Microorganisms (GCM) 10K type strain sequencing project: providing services to taxonomists for standard genome sequencing and annotation.</title>
        <authorList>
            <consortium name="The Broad Institute Genomics Platform"/>
            <consortium name="The Broad Institute Genome Sequencing Center for Infectious Disease"/>
            <person name="Wu L."/>
            <person name="Ma J."/>
        </authorList>
    </citation>
    <scope>NUCLEOTIDE SEQUENCE [LARGE SCALE GENOMIC DNA]</scope>
    <source>
        <strain evidence="11">CECT 9128</strain>
    </source>
</reference>
<sequence length="426" mass="47675">MTIYKIITRLFCVSVFLLSLNSTAQNIKIELDAAKKMALSNNREIKQANEELKGAFEALSSAKAANKPSLEASVVGLYLGEPMQTMLPETSVNGSLVLSEVLYAGGKIRNRKKLAQSSVQLQTSQQELTQQEILLETETQYWNLVSIYEKVNLAKKSLKLLDTLHTDLTNKYNAGFINKNDVLRVKVRLNNAQITLQEAKDGLIVSKYSFAQLIGLNTMDFILEDEFNELEIIPKNIEDPSEFVNQRPEINMLEESVQIQNIQTDLLKADRKPSLSVAVNGIYSAGKQIDFSDGSDSFTSAIGLVNLSIPIFDWGGRKHKVAEQQAEVKVQKLKLENTKEELGIEIKNASLSLNRSILEVKLSEESLEQAQENLRLLKNQFDSGIITGKDVLEGQVLWQKAYANLIETKATLKINEAKYKKAIADY</sequence>
<keyword evidence="3" id="KW-0813">Transport</keyword>
<feature type="chain" id="PRO_5046288078" evidence="9">
    <location>
        <begin position="25"/>
        <end position="426"/>
    </location>
</feature>
<keyword evidence="4" id="KW-1134">Transmembrane beta strand</keyword>
<keyword evidence="7" id="KW-0998">Cell outer membrane</keyword>
<keyword evidence="5" id="KW-0812">Transmembrane</keyword>
<dbReference type="Pfam" id="PF02321">
    <property type="entry name" value="OEP"/>
    <property type="match status" value="2"/>
</dbReference>
<dbReference type="RefSeq" id="WP_290234318.1">
    <property type="nucleotide sequence ID" value="NZ_JAUFPZ010000002.1"/>
</dbReference>
<dbReference type="Proteomes" id="UP001595793">
    <property type="component" value="Unassembled WGS sequence"/>
</dbReference>